<dbReference type="InterPro" id="IPR042507">
    <property type="entry name" value="TBC1D19"/>
</dbReference>
<proteinExistence type="predicted"/>
<dbReference type="InterPro" id="IPR035969">
    <property type="entry name" value="Rab-GAP_TBC_sf"/>
</dbReference>
<feature type="compositionally biased region" description="Low complexity" evidence="1">
    <location>
        <begin position="128"/>
        <end position="139"/>
    </location>
</feature>
<dbReference type="AlphaFoldDB" id="A0A699ZMA1"/>
<evidence type="ECO:0000313" key="3">
    <source>
        <dbReference type="EMBL" id="GFH23165.1"/>
    </source>
</evidence>
<dbReference type="Proteomes" id="UP000485058">
    <property type="component" value="Unassembled WGS sequence"/>
</dbReference>
<dbReference type="InterPro" id="IPR000195">
    <property type="entry name" value="Rab-GAP-TBC_dom"/>
</dbReference>
<sequence length="345" mass="37300">MKHYHPAMAAARFAKFGVPHGCRSGVWEVALGLRPGPLTAEEEAEWAGRVQEACAQPLLADLWVEADLALVKDSPHFFLFEEMLRAVSLAFLHDPQVPSHCSVPQHPALGYLPPRTADPPSRDPHPAPSFSSAPSDQAAGGPSPSLSGCSAAPAGAKGQQGQQPSVAVLAATACPYPPNGSMQPGGAVLLVAPLCFMYSNPAAVYRMHRSLYCRYWVKLHSLSLEGLPSPALPLLLRTYEDLLLELEPELSKHLQHLGMPLAALALPWITRAFVGYLPVEEVLLLWDRIIGLDSLLPLALLAAAVVCFRRQVLLSCQSSREVLEVMADLQRLQTVPLLQAMLFNG</sequence>
<evidence type="ECO:0000256" key="1">
    <source>
        <dbReference type="SAM" id="MobiDB-lite"/>
    </source>
</evidence>
<dbReference type="SUPFAM" id="SSF47923">
    <property type="entry name" value="Ypt/Rab-GAP domain of gyp1p"/>
    <property type="match status" value="1"/>
</dbReference>
<evidence type="ECO:0000313" key="4">
    <source>
        <dbReference type="Proteomes" id="UP000485058"/>
    </source>
</evidence>
<dbReference type="PROSITE" id="PS50086">
    <property type="entry name" value="TBC_RABGAP"/>
    <property type="match status" value="1"/>
</dbReference>
<name>A0A699ZMA1_HAELA</name>
<dbReference type="PANTHER" id="PTHR16110:SF1">
    <property type="entry name" value="TBC1 DOMAIN FAMILY MEMBER 19"/>
    <property type="match status" value="1"/>
</dbReference>
<keyword evidence="4" id="KW-1185">Reference proteome</keyword>
<reference evidence="3 4" key="1">
    <citation type="submission" date="2020-02" db="EMBL/GenBank/DDBJ databases">
        <title>Draft genome sequence of Haematococcus lacustris strain NIES-144.</title>
        <authorList>
            <person name="Morimoto D."/>
            <person name="Nakagawa S."/>
            <person name="Yoshida T."/>
            <person name="Sawayama S."/>
        </authorList>
    </citation>
    <scope>NUCLEOTIDE SEQUENCE [LARGE SCALE GENOMIC DNA]</scope>
    <source>
        <strain evidence="3 4">NIES-144</strain>
    </source>
</reference>
<dbReference type="Pfam" id="PF00566">
    <property type="entry name" value="RabGAP-TBC"/>
    <property type="match status" value="1"/>
</dbReference>
<dbReference type="PANTHER" id="PTHR16110">
    <property type="entry name" value="TBC1 DOMAIN FAMILY MEMBER 19"/>
    <property type="match status" value="1"/>
</dbReference>
<protein>
    <submittedName>
        <fullName evidence="3">Rab-GAP TBC domain-containing protein</fullName>
    </submittedName>
</protein>
<gene>
    <name evidence="3" type="ORF">HaLaN_20737</name>
</gene>
<dbReference type="EMBL" id="BLLF01002206">
    <property type="protein sequence ID" value="GFH23165.1"/>
    <property type="molecule type" value="Genomic_DNA"/>
</dbReference>
<accession>A0A699ZMA1</accession>
<evidence type="ECO:0000259" key="2">
    <source>
        <dbReference type="PROSITE" id="PS50086"/>
    </source>
</evidence>
<comment type="caution">
    <text evidence="3">The sequence shown here is derived from an EMBL/GenBank/DDBJ whole genome shotgun (WGS) entry which is preliminary data.</text>
</comment>
<dbReference type="Gene3D" id="1.10.472.80">
    <property type="entry name" value="Ypt/Rab-GAP domain of gyp1p, domain 3"/>
    <property type="match status" value="1"/>
</dbReference>
<feature type="domain" description="Rab-GAP TBC" evidence="2">
    <location>
        <begin position="17"/>
        <end position="293"/>
    </location>
</feature>
<feature type="region of interest" description="Disordered" evidence="1">
    <location>
        <begin position="104"/>
        <end position="158"/>
    </location>
</feature>
<organism evidence="3 4">
    <name type="scientific">Haematococcus lacustris</name>
    <name type="common">Green alga</name>
    <name type="synonym">Haematococcus pluvialis</name>
    <dbReference type="NCBI Taxonomy" id="44745"/>
    <lineage>
        <taxon>Eukaryota</taxon>
        <taxon>Viridiplantae</taxon>
        <taxon>Chlorophyta</taxon>
        <taxon>core chlorophytes</taxon>
        <taxon>Chlorophyceae</taxon>
        <taxon>CS clade</taxon>
        <taxon>Chlamydomonadales</taxon>
        <taxon>Haematococcaceae</taxon>
        <taxon>Haematococcus</taxon>
    </lineage>
</organism>